<evidence type="ECO:0000256" key="5">
    <source>
        <dbReference type="ARBA" id="ARBA00023136"/>
    </source>
</evidence>
<evidence type="ECO:0000313" key="9">
    <source>
        <dbReference type="Proteomes" id="UP000765160"/>
    </source>
</evidence>
<dbReference type="NCBIfam" id="TIGR00765">
    <property type="entry name" value="yihY_not_rbn"/>
    <property type="match status" value="1"/>
</dbReference>
<keyword evidence="3 7" id="KW-0812">Transmembrane</keyword>
<evidence type="ECO:0000256" key="3">
    <source>
        <dbReference type="ARBA" id="ARBA00022692"/>
    </source>
</evidence>
<reference evidence="8 9" key="1">
    <citation type="submission" date="2020-03" db="EMBL/GenBank/DDBJ databases">
        <title>Roseomonas selenitidurans sp. nov. isolated from soil.</title>
        <authorList>
            <person name="Liu H."/>
        </authorList>
    </citation>
    <scope>NUCLEOTIDE SEQUENCE [LARGE SCALE GENOMIC DNA]</scope>
    <source>
        <strain evidence="8 9">JCM 15073</strain>
    </source>
</reference>
<feature type="region of interest" description="Disordered" evidence="6">
    <location>
        <begin position="37"/>
        <end position="83"/>
    </location>
</feature>
<evidence type="ECO:0000256" key="1">
    <source>
        <dbReference type="ARBA" id="ARBA00004651"/>
    </source>
</evidence>
<dbReference type="EMBL" id="JAAVTX010000002">
    <property type="protein sequence ID" value="NKE44278.1"/>
    <property type="molecule type" value="Genomic_DNA"/>
</dbReference>
<dbReference type="PANTHER" id="PTHR30213:SF0">
    <property type="entry name" value="UPF0761 MEMBRANE PROTEIN YIHY"/>
    <property type="match status" value="1"/>
</dbReference>
<evidence type="ECO:0000256" key="4">
    <source>
        <dbReference type="ARBA" id="ARBA00022989"/>
    </source>
</evidence>
<dbReference type="InterPro" id="IPR017039">
    <property type="entry name" value="Virul_fac_BrkB"/>
</dbReference>
<accession>A0ABX1EUR1</accession>
<evidence type="ECO:0000256" key="7">
    <source>
        <dbReference type="SAM" id="Phobius"/>
    </source>
</evidence>
<name>A0ABX1EUR1_9PROT</name>
<comment type="caution">
    <text evidence="8">The sequence shown here is derived from an EMBL/GenBank/DDBJ whole genome shotgun (WGS) entry which is preliminary data.</text>
</comment>
<gene>
    <name evidence="8" type="ORF">HB662_05780</name>
</gene>
<protein>
    <submittedName>
        <fullName evidence="8">YihY/virulence factor BrkB family protein</fullName>
    </submittedName>
</protein>
<organism evidence="8 9">
    <name type="scientific">Falsiroseomonas frigidaquae</name>
    <dbReference type="NCBI Taxonomy" id="487318"/>
    <lineage>
        <taxon>Bacteria</taxon>
        <taxon>Pseudomonadati</taxon>
        <taxon>Pseudomonadota</taxon>
        <taxon>Alphaproteobacteria</taxon>
        <taxon>Acetobacterales</taxon>
        <taxon>Roseomonadaceae</taxon>
        <taxon>Falsiroseomonas</taxon>
    </lineage>
</organism>
<feature type="transmembrane region" description="Helical" evidence="7">
    <location>
        <begin position="260"/>
        <end position="280"/>
    </location>
</feature>
<dbReference type="PANTHER" id="PTHR30213">
    <property type="entry name" value="INNER MEMBRANE PROTEIN YHJD"/>
    <property type="match status" value="1"/>
</dbReference>
<feature type="transmembrane region" description="Helical" evidence="7">
    <location>
        <begin position="327"/>
        <end position="348"/>
    </location>
</feature>
<feature type="region of interest" description="Disordered" evidence="6">
    <location>
        <begin position="357"/>
        <end position="382"/>
    </location>
</feature>
<keyword evidence="5 7" id="KW-0472">Membrane</keyword>
<feature type="transmembrane region" description="Helical" evidence="7">
    <location>
        <begin position="113"/>
        <end position="135"/>
    </location>
</feature>
<keyword evidence="4 7" id="KW-1133">Transmembrane helix</keyword>
<dbReference type="Proteomes" id="UP000765160">
    <property type="component" value="Unassembled WGS sequence"/>
</dbReference>
<dbReference type="Pfam" id="PF03631">
    <property type="entry name" value="Virul_fac_BrkB"/>
    <property type="match status" value="1"/>
</dbReference>
<feature type="transmembrane region" description="Helical" evidence="7">
    <location>
        <begin position="220"/>
        <end position="248"/>
    </location>
</feature>
<keyword evidence="9" id="KW-1185">Reference proteome</keyword>
<comment type="subcellular location">
    <subcellularLocation>
        <location evidence="1">Cell membrane</location>
        <topology evidence="1">Multi-pass membrane protein</topology>
    </subcellularLocation>
</comment>
<proteinExistence type="predicted"/>
<keyword evidence="2" id="KW-1003">Cell membrane</keyword>
<evidence type="ECO:0000313" key="8">
    <source>
        <dbReference type="EMBL" id="NKE44278.1"/>
    </source>
</evidence>
<sequence length="382" mass="40702">MADAGDRHRMAGRPAAGEGGGWMLAAAALAGLLALDSARRGPRPSPVRRTPPRREAHPGNRPEAGPGARATEPGAGRNAERPTEIPARGWWQIVKRTVMQASEDRLMTEAAGITFYTLLALFPALAALVSLYALVADPTTIQGHLDALGGIVPGGGMEILTEQVQRVAESADGTLGFGAIAGLLVSLWSANQAAKALFDALNVVYEEHEKRSFIKLTLTTLAFTLSFILFAILTMVAVVAVPVVLGLVGLGSTAETLLDYGRWPVMLALVGLVLACLYRWGPSRAEAKWRWVSWGSAFAALVWLAASAGFSWYVANFGSYNETYGSLGAVMGFMTWIWISAIVILLGAELNAEMEHQTARDSTTVPDRPMGRRGAEMADTVA</sequence>
<evidence type="ECO:0000256" key="6">
    <source>
        <dbReference type="SAM" id="MobiDB-lite"/>
    </source>
</evidence>
<feature type="transmembrane region" description="Helical" evidence="7">
    <location>
        <begin position="292"/>
        <end position="315"/>
    </location>
</feature>
<evidence type="ECO:0000256" key="2">
    <source>
        <dbReference type="ARBA" id="ARBA00022475"/>
    </source>
</evidence>